<dbReference type="SUPFAM" id="SSF51412">
    <property type="entry name" value="Inosine monophosphate dehydrogenase (IMPDH)"/>
    <property type="match status" value="1"/>
</dbReference>
<sequence>MPPRPAFLKQLAMPIIAAPMFLVSGTSLVTAACKQGIVGTFPALNARTPEILDKWLTEIKAALQETPARDAPMTAPFGVNVIVHKTNGRLRKDVEAVIKHQVPIVITSLGAVPEVIEAAIEVGVARRLPPLRPLRMQDQAGADGLIAVCAGAGGHAGVMSPFALVPKLREFYQGPICLAGALSNGASIRAAQVLGADLAYMGTRFIATQESMAEEAYKRMIVDSKNGPAPTYLPVIYTDKISGVNANFLRKSLERAGLDPDNPQGEGLGEEDFSKLGMSLCVVGRDPSCRTTFRFICLYLSFPSHPRPTISPQRLDRTPRSRHQKRGKISGPQAKVC</sequence>
<keyword evidence="5" id="KW-0503">Monooxygenase</keyword>
<keyword evidence="9" id="KW-1185">Reference proteome</keyword>
<keyword evidence="4" id="KW-0560">Oxidoreductase</keyword>
<dbReference type="CDD" id="cd04730">
    <property type="entry name" value="NPD_like"/>
    <property type="match status" value="1"/>
</dbReference>
<feature type="region of interest" description="Disordered" evidence="6">
    <location>
        <begin position="308"/>
        <end position="337"/>
    </location>
</feature>
<dbReference type="Gene3D" id="3.20.20.70">
    <property type="entry name" value="Aldolase class I"/>
    <property type="match status" value="1"/>
</dbReference>
<keyword evidence="3" id="KW-0288">FMN</keyword>
<evidence type="ECO:0000256" key="3">
    <source>
        <dbReference type="ARBA" id="ARBA00022643"/>
    </source>
</evidence>
<comment type="similarity">
    <text evidence="1">Belongs to the nitronate monooxygenase family. NMO class I subfamily.</text>
</comment>
<organism evidence="8 9">
    <name type="scientific">Blyttiomyces helicus</name>
    <dbReference type="NCBI Taxonomy" id="388810"/>
    <lineage>
        <taxon>Eukaryota</taxon>
        <taxon>Fungi</taxon>
        <taxon>Fungi incertae sedis</taxon>
        <taxon>Chytridiomycota</taxon>
        <taxon>Chytridiomycota incertae sedis</taxon>
        <taxon>Chytridiomycetes</taxon>
        <taxon>Chytridiomycetes incertae sedis</taxon>
        <taxon>Blyttiomyces</taxon>
    </lineage>
</organism>
<dbReference type="EMBL" id="KZ995441">
    <property type="protein sequence ID" value="RKO90664.1"/>
    <property type="molecule type" value="Genomic_DNA"/>
</dbReference>
<keyword evidence="7" id="KW-0732">Signal</keyword>
<feature type="chain" id="PRO_5020329056" evidence="7">
    <location>
        <begin position="32"/>
        <end position="337"/>
    </location>
</feature>
<dbReference type="Proteomes" id="UP000269721">
    <property type="component" value="Unassembled WGS sequence"/>
</dbReference>
<evidence type="ECO:0000256" key="5">
    <source>
        <dbReference type="ARBA" id="ARBA00023033"/>
    </source>
</evidence>
<keyword evidence="2" id="KW-0285">Flavoprotein</keyword>
<evidence type="ECO:0000313" key="8">
    <source>
        <dbReference type="EMBL" id="RKO90664.1"/>
    </source>
</evidence>
<evidence type="ECO:0000256" key="6">
    <source>
        <dbReference type="SAM" id="MobiDB-lite"/>
    </source>
</evidence>
<dbReference type="InterPro" id="IPR004136">
    <property type="entry name" value="NMO"/>
</dbReference>
<dbReference type="InterPro" id="IPR013785">
    <property type="entry name" value="Aldolase_TIM"/>
</dbReference>
<dbReference type="PANTHER" id="PTHR42747">
    <property type="entry name" value="NITRONATE MONOOXYGENASE-RELATED"/>
    <property type="match status" value="1"/>
</dbReference>
<evidence type="ECO:0000256" key="4">
    <source>
        <dbReference type="ARBA" id="ARBA00023002"/>
    </source>
</evidence>
<evidence type="ECO:0000313" key="9">
    <source>
        <dbReference type="Proteomes" id="UP000269721"/>
    </source>
</evidence>
<name>A0A4P9WDN1_9FUNG</name>
<protein>
    <submittedName>
        <fullName evidence="8">Uncharacterized protein</fullName>
    </submittedName>
</protein>
<evidence type="ECO:0000256" key="1">
    <source>
        <dbReference type="ARBA" id="ARBA00009881"/>
    </source>
</evidence>
<dbReference type="GO" id="GO:0018580">
    <property type="term" value="F:nitronate monooxygenase activity"/>
    <property type="evidence" value="ECO:0007669"/>
    <property type="project" value="InterPro"/>
</dbReference>
<dbReference type="PANTHER" id="PTHR42747:SF4">
    <property type="entry name" value="BLR1330 PROTEIN"/>
    <property type="match status" value="1"/>
</dbReference>
<dbReference type="PROSITE" id="PS51257">
    <property type="entry name" value="PROKAR_LIPOPROTEIN"/>
    <property type="match status" value="1"/>
</dbReference>
<accession>A0A4P9WDN1</accession>
<dbReference type="OrthoDB" id="10265891at2759"/>
<reference evidence="9" key="1">
    <citation type="journal article" date="2018" name="Nat. Microbiol.">
        <title>Leveraging single-cell genomics to expand the fungal tree of life.</title>
        <authorList>
            <person name="Ahrendt S.R."/>
            <person name="Quandt C.A."/>
            <person name="Ciobanu D."/>
            <person name="Clum A."/>
            <person name="Salamov A."/>
            <person name="Andreopoulos B."/>
            <person name="Cheng J.F."/>
            <person name="Woyke T."/>
            <person name="Pelin A."/>
            <person name="Henrissat B."/>
            <person name="Reynolds N.K."/>
            <person name="Benny G.L."/>
            <person name="Smith M.E."/>
            <person name="James T.Y."/>
            <person name="Grigoriev I.V."/>
        </authorList>
    </citation>
    <scope>NUCLEOTIDE SEQUENCE [LARGE SCALE GENOMIC DNA]</scope>
</reference>
<feature type="signal peptide" evidence="7">
    <location>
        <begin position="1"/>
        <end position="31"/>
    </location>
</feature>
<evidence type="ECO:0000256" key="2">
    <source>
        <dbReference type="ARBA" id="ARBA00022630"/>
    </source>
</evidence>
<gene>
    <name evidence="8" type="ORF">BDK51DRAFT_15583</name>
</gene>
<evidence type="ECO:0000256" key="7">
    <source>
        <dbReference type="SAM" id="SignalP"/>
    </source>
</evidence>
<dbReference type="Pfam" id="PF03060">
    <property type="entry name" value="NMO"/>
    <property type="match status" value="1"/>
</dbReference>
<proteinExistence type="inferred from homology"/>
<dbReference type="AlphaFoldDB" id="A0A4P9WDN1"/>